<name>A0AA39LE61_9BILA</name>
<evidence type="ECO:0000313" key="2">
    <source>
        <dbReference type="Proteomes" id="UP001175271"/>
    </source>
</evidence>
<proteinExistence type="predicted"/>
<dbReference type="AlphaFoldDB" id="A0AA39LE61"/>
<evidence type="ECO:0008006" key="3">
    <source>
        <dbReference type="Google" id="ProtNLM"/>
    </source>
</evidence>
<dbReference type="EMBL" id="JAUCMV010000005">
    <property type="protein sequence ID" value="KAK0394441.1"/>
    <property type="molecule type" value="Genomic_DNA"/>
</dbReference>
<reference evidence="1" key="1">
    <citation type="submission" date="2023-06" db="EMBL/GenBank/DDBJ databases">
        <title>Genomic analysis of the entomopathogenic nematode Steinernema hermaphroditum.</title>
        <authorList>
            <person name="Schwarz E.M."/>
            <person name="Heppert J.K."/>
            <person name="Baniya A."/>
            <person name="Schwartz H.T."/>
            <person name="Tan C.-H."/>
            <person name="Antoshechkin I."/>
            <person name="Sternberg P.W."/>
            <person name="Goodrich-Blair H."/>
            <person name="Dillman A.R."/>
        </authorList>
    </citation>
    <scope>NUCLEOTIDE SEQUENCE</scope>
    <source>
        <strain evidence="1">PS9179</strain>
        <tissue evidence="1">Whole animal</tissue>
    </source>
</reference>
<evidence type="ECO:0000313" key="1">
    <source>
        <dbReference type="EMBL" id="KAK0394441.1"/>
    </source>
</evidence>
<sequence length="317" mass="36250">MDCLPVDFYNQLFPQLSHDDVTKIACFNCCRMQKCAKRYSTQYERHSLEIRYPGLIEGERAVWVRRSKYKLTGSPPTHEWITNDDDAKRAMRFLYSTLTIDFTGGEEPPPFPSGLEDDTIKHLIRSCLMGNVRLVFSSVSLCPRTLSILNLIEGRRITFVADQLFNDSETSFDGVFLNFASRNIISRARLNVVSLESDDVWDFLFNKVHKVEITNCNLPTGADPLLFFRARLVALVAVAEHMRPGSQIDYSPTIPGVKTYDMVKLLVELKFGRVKNSADDAIWCRLLGRNTVTVTYSVNREYVEDRFCIVVACNMTQ</sequence>
<accession>A0AA39LE61</accession>
<comment type="caution">
    <text evidence="1">The sequence shown here is derived from an EMBL/GenBank/DDBJ whole genome shotgun (WGS) entry which is preliminary data.</text>
</comment>
<organism evidence="1 2">
    <name type="scientific">Steinernema hermaphroditum</name>
    <dbReference type="NCBI Taxonomy" id="289476"/>
    <lineage>
        <taxon>Eukaryota</taxon>
        <taxon>Metazoa</taxon>
        <taxon>Ecdysozoa</taxon>
        <taxon>Nematoda</taxon>
        <taxon>Chromadorea</taxon>
        <taxon>Rhabditida</taxon>
        <taxon>Tylenchina</taxon>
        <taxon>Panagrolaimomorpha</taxon>
        <taxon>Strongyloidoidea</taxon>
        <taxon>Steinernematidae</taxon>
        <taxon>Steinernema</taxon>
    </lineage>
</organism>
<gene>
    <name evidence="1" type="ORF">QR680_000737</name>
</gene>
<keyword evidence="2" id="KW-1185">Reference proteome</keyword>
<dbReference type="Proteomes" id="UP001175271">
    <property type="component" value="Unassembled WGS sequence"/>
</dbReference>
<protein>
    <recommendedName>
        <fullName evidence="3">F-box domain-containing protein</fullName>
    </recommendedName>
</protein>